<proteinExistence type="predicted"/>
<sequence>MDMDRDLEAHTPSHAHHTRAKRIERMAACCSEPGEKRARERERERERQCRRPDAADAGPNADAAGSTEQHELGLRIPEVGRGFERWQNEAGLPSSLKGNPSLTCPNFFHHDLLNFNLPFT</sequence>
<evidence type="ECO:0000313" key="2">
    <source>
        <dbReference type="Proteomes" id="UP001162992"/>
    </source>
</evidence>
<reference evidence="2" key="1">
    <citation type="journal article" date="2024" name="Proc. Natl. Acad. Sci. U.S.A.">
        <title>Extraordinary preservation of gene collinearity over three hundred million years revealed in homosporous lycophytes.</title>
        <authorList>
            <person name="Li C."/>
            <person name="Wickell D."/>
            <person name="Kuo L.Y."/>
            <person name="Chen X."/>
            <person name="Nie B."/>
            <person name="Liao X."/>
            <person name="Peng D."/>
            <person name="Ji J."/>
            <person name="Jenkins J."/>
            <person name="Williams M."/>
            <person name="Shu S."/>
            <person name="Plott C."/>
            <person name="Barry K."/>
            <person name="Rajasekar S."/>
            <person name="Grimwood J."/>
            <person name="Han X."/>
            <person name="Sun S."/>
            <person name="Hou Z."/>
            <person name="He W."/>
            <person name="Dai G."/>
            <person name="Sun C."/>
            <person name="Schmutz J."/>
            <person name="Leebens-Mack J.H."/>
            <person name="Li F.W."/>
            <person name="Wang L."/>
        </authorList>
    </citation>
    <scope>NUCLEOTIDE SEQUENCE [LARGE SCALE GENOMIC DNA]</scope>
    <source>
        <strain evidence="2">cv. PW_Plant_1</strain>
    </source>
</reference>
<gene>
    <name evidence="1" type="ORF">O6H91_23G050600</name>
</gene>
<dbReference type="Proteomes" id="UP001162992">
    <property type="component" value="Chromosome 23"/>
</dbReference>
<dbReference type="EMBL" id="CM055114">
    <property type="protein sequence ID" value="KAJ7514578.1"/>
    <property type="molecule type" value="Genomic_DNA"/>
</dbReference>
<keyword evidence="2" id="KW-1185">Reference proteome</keyword>
<accession>A0ACC2AAI9</accession>
<name>A0ACC2AAI9_DIPCM</name>
<comment type="caution">
    <text evidence="1">The sequence shown here is derived from an EMBL/GenBank/DDBJ whole genome shotgun (WGS) entry which is preliminary data.</text>
</comment>
<protein>
    <submittedName>
        <fullName evidence="1">Uncharacterized protein</fullName>
    </submittedName>
</protein>
<organism evidence="1 2">
    <name type="scientific">Diphasiastrum complanatum</name>
    <name type="common">Issler's clubmoss</name>
    <name type="synonym">Lycopodium complanatum</name>
    <dbReference type="NCBI Taxonomy" id="34168"/>
    <lineage>
        <taxon>Eukaryota</taxon>
        <taxon>Viridiplantae</taxon>
        <taxon>Streptophyta</taxon>
        <taxon>Embryophyta</taxon>
        <taxon>Tracheophyta</taxon>
        <taxon>Lycopodiopsida</taxon>
        <taxon>Lycopodiales</taxon>
        <taxon>Lycopodiaceae</taxon>
        <taxon>Lycopodioideae</taxon>
        <taxon>Diphasiastrum</taxon>
    </lineage>
</organism>
<evidence type="ECO:0000313" key="1">
    <source>
        <dbReference type="EMBL" id="KAJ7514578.1"/>
    </source>
</evidence>